<evidence type="ECO:0000256" key="9">
    <source>
        <dbReference type="ARBA" id="ARBA00054718"/>
    </source>
</evidence>
<evidence type="ECO:0000256" key="4">
    <source>
        <dbReference type="ARBA" id="ARBA00022618"/>
    </source>
</evidence>
<accession>A0A6I5N050</accession>
<dbReference type="InterPro" id="IPR017871">
    <property type="entry name" value="ABC_transporter-like_CS"/>
</dbReference>
<comment type="subcellular location">
    <subcellularLocation>
        <location evidence="11">Cell membrane</location>
        <topology evidence="11">Peripheral membrane protein</topology>
        <orientation evidence="11">Cytoplasmic side</orientation>
    </subcellularLocation>
</comment>
<protein>
    <recommendedName>
        <fullName evidence="2 11">Cell division ATP-binding protein FtsE</fullName>
    </recommendedName>
</protein>
<evidence type="ECO:0000256" key="7">
    <source>
        <dbReference type="ARBA" id="ARBA00023136"/>
    </source>
</evidence>
<dbReference type="RefSeq" id="WP_163227044.1">
    <property type="nucleotide sequence ID" value="NZ_VYSG01000001.1"/>
</dbReference>
<evidence type="ECO:0000256" key="12">
    <source>
        <dbReference type="SAM" id="MobiDB-lite"/>
    </source>
</evidence>
<dbReference type="SMART" id="SM00382">
    <property type="entry name" value="AAA"/>
    <property type="match status" value="1"/>
</dbReference>
<evidence type="ECO:0000259" key="13">
    <source>
        <dbReference type="PROSITE" id="PS50893"/>
    </source>
</evidence>
<name>A0A6I5N050_9BIFI</name>
<feature type="compositionally biased region" description="Basic and acidic residues" evidence="12">
    <location>
        <begin position="433"/>
        <end position="442"/>
    </location>
</feature>
<dbReference type="GO" id="GO:0005886">
    <property type="term" value="C:plasma membrane"/>
    <property type="evidence" value="ECO:0007669"/>
    <property type="project" value="UniProtKB-SubCell"/>
</dbReference>
<dbReference type="InterPro" id="IPR003593">
    <property type="entry name" value="AAA+_ATPase"/>
</dbReference>
<evidence type="ECO:0000313" key="15">
    <source>
        <dbReference type="Proteomes" id="UP000469292"/>
    </source>
</evidence>
<dbReference type="PANTHER" id="PTHR24220:SF470">
    <property type="entry name" value="CELL DIVISION ATP-BINDING PROTEIN FTSE"/>
    <property type="match status" value="1"/>
</dbReference>
<dbReference type="InterPro" id="IPR015854">
    <property type="entry name" value="ABC_transpr_LolD-like"/>
</dbReference>
<feature type="region of interest" description="Disordered" evidence="12">
    <location>
        <begin position="284"/>
        <end position="303"/>
    </location>
</feature>
<dbReference type="Pfam" id="PF00005">
    <property type="entry name" value="ABC_tran"/>
    <property type="match status" value="1"/>
</dbReference>
<feature type="compositionally biased region" description="Low complexity" evidence="12">
    <location>
        <begin position="311"/>
        <end position="324"/>
    </location>
</feature>
<proteinExistence type="inferred from homology"/>
<dbReference type="NCBIfam" id="TIGR02673">
    <property type="entry name" value="FtsE"/>
    <property type="match status" value="1"/>
</dbReference>
<evidence type="ECO:0000256" key="5">
    <source>
        <dbReference type="ARBA" id="ARBA00022741"/>
    </source>
</evidence>
<comment type="function">
    <text evidence="9">Part of the ABC transporter FtsEX involved in cellular division. Has ATPase activity.</text>
</comment>
<feature type="domain" description="ABC transporter" evidence="13">
    <location>
        <begin position="4"/>
        <end position="240"/>
    </location>
</feature>
<gene>
    <name evidence="11 14" type="primary">ftsE</name>
    <name evidence="14" type="ORF">F6S87_02370</name>
</gene>
<keyword evidence="5 11" id="KW-0547">Nucleotide-binding</keyword>
<dbReference type="GO" id="GO:0022857">
    <property type="term" value="F:transmembrane transporter activity"/>
    <property type="evidence" value="ECO:0007669"/>
    <property type="project" value="TreeGrafter"/>
</dbReference>
<keyword evidence="8 11" id="KW-0131">Cell cycle</keyword>
<feature type="region of interest" description="Disordered" evidence="12">
    <location>
        <begin position="433"/>
        <end position="488"/>
    </location>
</feature>
<evidence type="ECO:0000256" key="2">
    <source>
        <dbReference type="ARBA" id="ARBA00020019"/>
    </source>
</evidence>
<evidence type="ECO:0000256" key="11">
    <source>
        <dbReference type="RuleBase" id="RU365094"/>
    </source>
</evidence>
<keyword evidence="4 11" id="KW-0132">Cell division</keyword>
<evidence type="ECO:0000313" key="14">
    <source>
        <dbReference type="EMBL" id="NEG69485.1"/>
    </source>
</evidence>
<dbReference type="EMBL" id="VYSG01000001">
    <property type="protein sequence ID" value="NEG69485.1"/>
    <property type="molecule type" value="Genomic_DNA"/>
</dbReference>
<feature type="region of interest" description="Disordered" evidence="12">
    <location>
        <begin position="311"/>
        <end position="372"/>
    </location>
</feature>
<dbReference type="AlphaFoldDB" id="A0A6I5N050"/>
<keyword evidence="6 11" id="KW-0067">ATP-binding</keyword>
<evidence type="ECO:0000256" key="1">
    <source>
        <dbReference type="ARBA" id="ARBA00005417"/>
    </source>
</evidence>
<keyword evidence="15" id="KW-1185">Reference proteome</keyword>
<evidence type="ECO:0000256" key="6">
    <source>
        <dbReference type="ARBA" id="ARBA00022840"/>
    </source>
</evidence>
<comment type="subunit">
    <text evidence="10 11">Homodimer. Forms a membrane-associated complex with FtsX.</text>
</comment>
<feature type="compositionally biased region" description="Pro residues" evidence="12">
    <location>
        <begin position="448"/>
        <end position="460"/>
    </location>
</feature>
<dbReference type="PANTHER" id="PTHR24220">
    <property type="entry name" value="IMPORT ATP-BINDING PROTEIN"/>
    <property type="match status" value="1"/>
</dbReference>
<comment type="caution">
    <text evidence="14">The sequence shown here is derived from an EMBL/GenBank/DDBJ whole genome shotgun (WGS) entry which is preliminary data.</text>
</comment>
<dbReference type="FunFam" id="3.40.50.300:FF:000056">
    <property type="entry name" value="Cell division ATP-binding protein FtsE"/>
    <property type="match status" value="1"/>
</dbReference>
<dbReference type="InterPro" id="IPR005286">
    <property type="entry name" value="Cell_div_FtsE"/>
</dbReference>
<evidence type="ECO:0000256" key="8">
    <source>
        <dbReference type="ARBA" id="ARBA00023306"/>
    </source>
</evidence>
<dbReference type="InterPro" id="IPR027417">
    <property type="entry name" value="P-loop_NTPase"/>
</dbReference>
<keyword evidence="3 11" id="KW-1003">Cell membrane</keyword>
<dbReference type="PROSITE" id="PS00211">
    <property type="entry name" value="ABC_TRANSPORTER_1"/>
    <property type="match status" value="1"/>
</dbReference>
<dbReference type="InterPro" id="IPR003439">
    <property type="entry name" value="ABC_transporter-like_ATP-bd"/>
</dbReference>
<comment type="similarity">
    <text evidence="1 11">Belongs to the ABC transporter superfamily.</text>
</comment>
<dbReference type="SUPFAM" id="SSF52540">
    <property type="entry name" value="P-loop containing nucleoside triphosphate hydrolases"/>
    <property type="match status" value="1"/>
</dbReference>
<dbReference type="GO" id="GO:0005524">
    <property type="term" value="F:ATP binding"/>
    <property type="evidence" value="ECO:0007669"/>
    <property type="project" value="UniProtKB-UniRule"/>
</dbReference>
<dbReference type="GO" id="GO:0016887">
    <property type="term" value="F:ATP hydrolysis activity"/>
    <property type="evidence" value="ECO:0007669"/>
    <property type="project" value="InterPro"/>
</dbReference>
<sequence>MALISLDHVSKIYPKATRAALDDITLHINRGDFVFLVGASGSGKTSLLRMLTHEEEATGGEIRVAGHDLRRMKNRQVPQYRRQIGTIFQDYKLLTNKTVWQNVAFALEVIGTSRSTIKSLVPKVLETVGLTGKEKNYPHELSGGEQQRVTIARAYVNHPQILLADEPTGNLDPTTSLGIMEVLDAINRTGTTIVMATHNEEIVNSMRKRVVELHTGKIVRDQEHGVYDSTLYFPDAKTEAQAHVAISSLGVEDTDAATVSEHRHGDAAGIAAVEEGARGLAALASSASSNSDDSSDTAATSDNAATAATAAGSAADTAATGSTSDADDPNARFRPGHAGDDAKDARDAKDGKKTATDTGAAASGEQTAADREQTAADMVTAVSDAIHSDYSDEGIARLAKSVHSGNTGRYGEAFAPLEHTLTWGKGLDLDEYAERATSREEAQAPAATPAPPAPPAPPKPPVRESSDKKDDDGEAADEQRNATDGHKE</sequence>
<feature type="compositionally biased region" description="Basic and acidic residues" evidence="12">
    <location>
        <begin position="337"/>
        <end position="355"/>
    </location>
</feature>
<keyword evidence="7 11" id="KW-0472">Membrane</keyword>
<reference evidence="14 15" key="1">
    <citation type="submission" date="2019-09" db="EMBL/GenBank/DDBJ databases">
        <title>Phylogenetic characterization of a novel taxon of the genus Bifidobacterium: Bifidobacterium choloepi sp. nov.</title>
        <authorList>
            <person name="Modesto M."/>
            <person name="Satti M."/>
        </authorList>
    </citation>
    <scope>NUCLEOTIDE SEQUENCE [LARGE SCALE GENOMIC DNA]</scope>
    <source>
        <strain evidence="14 15">BRDM6</strain>
    </source>
</reference>
<dbReference type="PROSITE" id="PS50893">
    <property type="entry name" value="ABC_TRANSPORTER_2"/>
    <property type="match status" value="1"/>
</dbReference>
<dbReference type="GO" id="GO:0051301">
    <property type="term" value="P:cell division"/>
    <property type="evidence" value="ECO:0007669"/>
    <property type="project" value="UniProtKB-UniRule"/>
</dbReference>
<organism evidence="14 15">
    <name type="scientific">Bifidobacterium choloepi</name>
    <dbReference type="NCBI Taxonomy" id="2614131"/>
    <lineage>
        <taxon>Bacteria</taxon>
        <taxon>Bacillati</taxon>
        <taxon>Actinomycetota</taxon>
        <taxon>Actinomycetes</taxon>
        <taxon>Bifidobacteriales</taxon>
        <taxon>Bifidobacteriaceae</taxon>
        <taxon>Bifidobacterium</taxon>
    </lineage>
</organism>
<evidence type="ECO:0000256" key="3">
    <source>
        <dbReference type="ARBA" id="ARBA00022475"/>
    </source>
</evidence>
<dbReference type="Gene3D" id="3.40.50.300">
    <property type="entry name" value="P-loop containing nucleotide triphosphate hydrolases"/>
    <property type="match status" value="1"/>
</dbReference>
<dbReference type="Proteomes" id="UP000469292">
    <property type="component" value="Unassembled WGS sequence"/>
</dbReference>
<evidence type="ECO:0000256" key="10">
    <source>
        <dbReference type="ARBA" id="ARBA00063837"/>
    </source>
</evidence>
<feature type="compositionally biased region" description="Basic and acidic residues" evidence="12">
    <location>
        <begin position="461"/>
        <end position="488"/>
    </location>
</feature>